<sequence length="166" mass="18354">MQTTTLDASKPRTAGIPRGSESPSPILGVGDKIGSGDTYIVENLLADDLVDIAFENLKREVHWHTMFHRGGEVPRLVAVEGIIENDGRFHPTLSPFFRRIASSPFIHTDRFAHRPNSLKGSRYCVRGVILAPHEMPTIQGYDCHFGVNILGHCDFTKLLLPVLLAA</sequence>
<evidence type="ECO:0000256" key="1">
    <source>
        <dbReference type="SAM" id="MobiDB-lite"/>
    </source>
</evidence>
<keyword evidence="3" id="KW-1185">Reference proteome</keyword>
<evidence type="ECO:0000313" key="3">
    <source>
        <dbReference type="Proteomes" id="UP000218334"/>
    </source>
</evidence>
<proteinExistence type="predicted"/>
<feature type="region of interest" description="Disordered" evidence="1">
    <location>
        <begin position="1"/>
        <end position="26"/>
    </location>
</feature>
<dbReference type="AlphaFoldDB" id="A0A2H3AKC5"/>
<dbReference type="Proteomes" id="UP000218334">
    <property type="component" value="Unassembled WGS sequence"/>
</dbReference>
<reference evidence="3" key="1">
    <citation type="journal article" date="2017" name="Nat. Ecol. Evol.">
        <title>Genome expansion and lineage-specific genetic innovations in the forest pathogenic fungi Armillaria.</title>
        <authorList>
            <person name="Sipos G."/>
            <person name="Prasanna A.N."/>
            <person name="Walter M.C."/>
            <person name="O'Connor E."/>
            <person name="Balint B."/>
            <person name="Krizsan K."/>
            <person name="Kiss B."/>
            <person name="Hess J."/>
            <person name="Varga T."/>
            <person name="Slot J."/>
            <person name="Riley R."/>
            <person name="Boka B."/>
            <person name="Rigling D."/>
            <person name="Barry K."/>
            <person name="Lee J."/>
            <person name="Mihaltcheva S."/>
            <person name="LaButti K."/>
            <person name="Lipzen A."/>
            <person name="Waldron R."/>
            <person name="Moloney N.M."/>
            <person name="Sperisen C."/>
            <person name="Kredics L."/>
            <person name="Vagvoelgyi C."/>
            <person name="Patrignani A."/>
            <person name="Fitzpatrick D."/>
            <person name="Nagy I."/>
            <person name="Doyle S."/>
            <person name="Anderson J.B."/>
            <person name="Grigoriev I.V."/>
            <person name="Gueldener U."/>
            <person name="Muensterkoetter M."/>
            <person name="Nagy L.G."/>
        </authorList>
    </citation>
    <scope>NUCLEOTIDE SEQUENCE [LARGE SCALE GENOMIC DNA]</scope>
    <source>
        <strain evidence="3">28-4</strain>
    </source>
</reference>
<name>A0A2H3AKC5_9AGAR</name>
<dbReference type="EMBL" id="KZ293507">
    <property type="protein sequence ID" value="PBK59331.1"/>
    <property type="molecule type" value="Genomic_DNA"/>
</dbReference>
<accession>A0A2H3AKC5</accession>
<dbReference type="STRING" id="1076256.A0A2H3AKC5"/>
<organism evidence="2 3">
    <name type="scientific">Armillaria solidipes</name>
    <dbReference type="NCBI Taxonomy" id="1076256"/>
    <lineage>
        <taxon>Eukaryota</taxon>
        <taxon>Fungi</taxon>
        <taxon>Dikarya</taxon>
        <taxon>Basidiomycota</taxon>
        <taxon>Agaricomycotina</taxon>
        <taxon>Agaricomycetes</taxon>
        <taxon>Agaricomycetidae</taxon>
        <taxon>Agaricales</taxon>
        <taxon>Marasmiineae</taxon>
        <taxon>Physalacriaceae</taxon>
        <taxon>Armillaria</taxon>
    </lineage>
</organism>
<evidence type="ECO:0000313" key="2">
    <source>
        <dbReference type="EMBL" id="PBK59331.1"/>
    </source>
</evidence>
<gene>
    <name evidence="2" type="ORF">ARMSODRAFT_1073217</name>
</gene>
<protein>
    <submittedName>
        <fullName evidence="2">Uncharacterized protein</fullName>
    </submittedName>
</protein>